<gene>
    <name evidence="1" type="ORF">S01H4_58602</name>
</gene>
<dbReference type="CDD" id="cd16377">
    <property type="entry name" value="23S_rRNA_IVP_like"/>
    <property type="match status" value="1"/>
</dbReference>
<dbReference type="InterPro" id="IPR036583">
    <property type="entry name" value="23S_rRNA_IVS_sf"/>
</dbReference>
<dbReference type="Pfam" id="PF05635">
    <property type="entry name" value="23S_rRNA_IVP"/>
    <property type="match status" value="1"/>
</dbReference>
<dbReference type="PANTHER" id="PTHR38471:SF2">
    <property type="entry name" value="FOUR HELIX BUNDLE PROTEIN"/>
    <property type="match status" value="1"/>
</dbReference>
<protein>
    <recommendedName>
        <fullName evidence="2">Four helix bundle protein</fullName>
    </recommendedName>
</protein>
<dbReference type="NCBIfam" id="TIGR02436">
    <property type="entry name" value="four helix bundle protein"/>
    <property type="match status" value="1"/>
</dbReference>
<name>X1F5D0_9ZZZZ</name>
<dbReference type="InterPro" id="IPR012657">
    <property type="entry name" value="23S_rRNA-intervening_sequence"/>
</dbReference>
<dbReference type="AlphaFoldDB" id="X1F5D0"/>
<accession>X1F5D0</accession>
<dbReference type="SUPFAM" id="SSF158446">
    <property type="entry name" value="IVS-encoded protein-like"/>
    <property type="match status" value="1"/>
</dbReference>
<sequence>MPVWQKAMDLAVKVFQITVKLPKSEDYGLTSQIRKSSNSVPGNIAEAFGRNTKKDKRHFYIIARGSSFETQSHLIYGKRVQYFSDEQVEVLLAEYNELIFDLNKILKTLDENY</sequence>
<dbReference type="PANTHER" id="PTHR38471">
    <property type="entry name" value="FOUR HELIX BUNDLE PROTEIN"/>
    <property type="match status" value="1"/>
</dbReference>
<dbReference type="EMBL" id="BART01034252">
    <property type="protein sequence ID" value="GAH15968.1"/>
    <property type="molecule type" value="Genomic_DNA"/>
</dbReference>
<proteinExistence type="predicted"/>
<comment type="caution">
    <text evidence="1">The sequence shown here is derived from an EMBL/GenBank/DDBJ whole genome shotgun (WGS) entry which is preliminary data.</text>
</comment>
<reference evidence="1" key="1">
    <citation type="journal article" date="2014" name="Front. Microbiol.">
        <title>High frequency of phylogenetically diverse reductive dehalogenase-homologous genes in deep subseafloor sedimentary metagenomes.</title>
        <authorList>
            <person name="Kawai M."/>
            <person name="Futagami T."/>
            <person name="Toyoda A."/>
            <person name="Takaki Y."/>
            <person name="Nishi S."/>
            <person name="Hori S."/>
            <person name="Arai W."/>
            <person name="Tsubouchi T."/>
            <person name="Morono Y."/>
            <person name="Uchiyama I."/>
            <person name="Ito T."/>
            <person name="Fujiyama A."/>
            <person name="Inagaki F."/>
            <person name="Takami H."/>
        </authorList>
    </citation>
    <scope>NUCLEOTIDE SEQUENCE</scope>
    <source>
        <strain evidence="1">Expedition CK06-06</strain>
    </source>
</reference>
<dbReference type="Gene3D" id="1.20.1440.60">
    <property type="entry name" value="23S rRNA-intervening sequence"/>
    <property type="match status" value="1"/>
</dbReference>
<evidence type="ECO:0000313" key="1">
    <source>
        <dbReference type="EMBL" id="GAH15968.1"/>
    </source>
</evidence>
<evidence type="ECO:0008006" key="2">
    <source>
        <dbReference type="Google" id="ProtNLM"/>
    </source>
</evidence>
<organism evidence="1">
    <name type="scientific">marine sediment metagenome</name>
    <dbReference type="NCBI Taxonomy" id="412755"/>
    <lineage>
        <taxon>unclassified sequences</taxon>
        <taxon>metagenomes</taxon>
        <taxon>ecological metagenomes</taxon>
    </lineage>
</organism>